<dbReference type="PROSITE" id="PS51257">
    <property type="entry name" value="PROKAR_LIPOPROTEIN"/>
    <property type="match status" value="1"/>
</dbReference>
<keyword evidence="1" id="KW-0449">Lipoprotein</keyword>
<organism evidence="1 2">
    <name type="scientific">Bacteroides nordii</name>
    <dbReference type="NCBI Taxonomy" id="291645"/>
    <lineage>
        <taxon>Bacteria</taxon>
        <taxon>Pseudomonadati</taxon>
        <taxon>Bacteroidota</taxon>
        <taxon>Bacteroidia</taxon>
        <taxon>Bacteroidales</taxon>
        <taxon>Bacteroidaceae</taxon>
        <taxon>Bacteroides</taxon>
    </lineage>
</organism>
<evidence type="ECO:0000313" key="1">
    <source>
        <dbReference type="EMBL" id="RHB34235.1"/>
    </source>
</evidence>
<dbReference type="InterPro" id="IPR011990">
    <property type="entry name" value="TPR-like_helical_dom_sf"/>
</dbReference>
<dbReference type="SUPFAM" id="SSF48452">
    <property type="entry name" value="TPR-like"/>
    <property type="match status" value="1"/>
</dbReference>
<reference evidence="1 2" key="1">
    <citation type="submission" date="2018-08" db="EMBL/GenBank/DDBJ databases">
        <title>A genome reference for cultivated species of the human gut microbiota.</title>
        <authorList>
            <person name="Zou Y."/>
            <person name="Xue W."/>
            <person name="Luo G."/>
        </authorList>
    </citation>
    <scope>NUCLEOTIDE SEQUENCE [LARGE SCALE GENOMIC DNA]</scope>
    <source>
        <strain evidence="1 2">AM40-30BH</strain>
    </source>
</reference>
<evidence type="ECO:0000313" key="2">
    <source>
        <dbReference type="Proteomes" id="UP000284379"/>
    </source>
</evidence>
<proteinExistence type="predicted"/>
<comment type="caution">
    <text evidence="1">The sequence shown here is derived from an EMBL/GenBank/DDBJ whole genome shotgun (WGS) entry which is preliminary data.</text>
</comment>
<dbReference type="AlphaFoldDB" id="A0A413VKW5"/>
<dbReference type="GeneID" id="69503995"/>
<dbReference type="Pfam" id="PF12741">
    <property type="entry name" value="SusD-like"/>
    <property type="match status" value="1"/>
</dbReference>
<name>A0A413VKW5_9BACE</name>
<dbReference type="InterPro" id="IPR024302">
    <property type="entry name" value="SusD-like"/>
</dbReference>
<sequence>MKNQIKYIAALLFGILFVVTACTDKFEYMNTELGAYTPDKQIADSKYGNKMYFNTIQRSIYFNDPAPGGTDWTFQTMQNLNVDMFAGYFHDMASKFTDMNSTYNLNDGWNGTNWTYTYQYGVSALNKSMDANVNCKPYLALCKIYKVAMLHRLADQYGAILYSDFENYIPESQEKVYTAMFADIDQALSWIDESTQEGIAQEIIDNITKFDILMKNDKTLAHYAKWANSLRLRLAMRISNVNPKQAATEVTKALQDPHGLIETNAENVAVFADGSNYKNPLGTIGLSWWEVYMNASMESFLVGYNDPRTNKYFTPSVGGTEGLDASFKPRFDYKGMQKGIPQGFNYNTPAECNHYKYHSRSTIQITTDAPLMTASEVWFLRAEAKLREFTGANESVQNCYEKAVRLSFEQWGATNADEYLQSNSQPSDYKDVFFESNDMKAVSTITPKWDENASKEVKLERIITQKWLALYPEGAEAWAEQRRTGYPHLFKVLTNHSNGLIDTNKMVRRLPFPSGLASSFPDLYQQLVGALGGADNGGTDVWWSVGKNNF</sequence>
<dbReference type="RefSeq" id="WP_002558154.1">
    <property type="nucleotide sequence ID" value="NZ_CABJFV010000010.1"/>
</dbReference>
<dbReference type="Proteomes" id="UP000284379">
    <property type="component" value="Unassembled WGS sequence"/>
</dbReference>
<gene>
    <name evidence="1" type="ORF">DW888_13645</name>
</gene>
<dbReference type="Gene3D" id="1.25.40.390">
    <property type="match status" value="1"/>
</dbReference>
<protein>
    <submittedName>
        <fullName evidence="1">SusD/RagB family nutrient-binding outer membrane lipoprotein</fullName>
    </submittedName>
</protein>
<accession>A0A413VKW5</accession>
<dbReference type="EMBL" id="QSGO01000010">
    <property type="protein sequence ID" value="RHB34235.1"/>
    <property type="molecule type" value="Genomic_DNA"/>
</dbReference>